<feature type="domain" description="Peptidase M13 C-terminal" evidence="10">
    <location>
        <begin position="477"/>
        <end position="688"/>
    </location>
</feature>
<keyword evidence="8" id="KW-0482">Metalloprotease</keyword>
<dbReference type="GO" id="GO:0005886">
    <property type="term" value="C:plasma membrane"/>
    <property type="evidence" value="ECO:0007669"/>
    <property type="project" value="UniProtKB-SubCell"/>
</dbReference>
<evidence type="ECO:0000313" key="13">
    <source>
        <dbReference type="Proteomes" id="UP000037069"/>
    </source>
</evidence>
<comment type="similarity">
    <text evidence="3">Belongs to the peptidase M13 family.</text>
</comment>
<evidence type="ECO:0000256" key="6">
    <source>
        <dbReference type="ARBA" id="ARBA00022801"/>
    </source>
</evidence>
<reference evidence="12 13" key="1">
    <citation type="journal article" date="2015" name="Nat. Commun.">
        <title>Lucilia cuprina genome unlocks parasitic fly biology to underpin future interventions.</title>
        <authorList>
            <person name="Anstead C.A."/>
            <person name="Korhonen P.K."/>
            <person name="Young N.D."/>
            <person name="Hall R.S."/>
            <person name="Jex A.R."/>
            <person name="Murali S.C."/>
            <person name="Hughes D.S."/>
            <person name="Lee S.F."/>
            <person name="Perry T."/>
            <person name="Stroehlein A.J."/>
            <person name="Ansell B.R."/>
            <person name="Breugelmans B."/>
            <person name="Hofmann A."/>
            <person name="Qu J."/>
            <person name="Dugan S."/>
            <person name="Lee S.L."/>
            <person name="Chao H."/>
            <person name="Dinh H."/>
            <person name="Han Y."/>
            <person name="Doddapaneni H.V."/>
            <person name="Worley K.C."/>
            <person name="Muzny D.M."/>
            <person name="Ioannidis P."/>
            <person name="Waterhouse R.M."/>
            <person name="Zdobnov E.M."/>
            <person name="James P.J."/>
            <person name="Bagnall N.H."/>
            <person name="Kotze A.C."/>
            <person name="Gibbs R.A."/>
            <person name="Richards S."/>
            <person name="Batterham P."/>
            <person name="Gasser R.B."/>
        </authorList>
    </citation>
    <scope>NUCLEOTIDE SEQUENCE [LARGE SCALE GENOMIC DNA]</scope>
    <source>
        <strain evidence="12 13">LS</strain>
        <tissue evidence="12">Full body</tissue>
    </source>
</reference>
<dbReference type="Proteomes" id="UP000037069">
    <property type="component" value="Unassembled WGS sequence"/>
</dbReference>
<protein>
    <recommendedName>
        <fullName evidence="14">Endothelin-converting enzyme 1</fullName>
    </recommendedName>
</protein>
<evidence type="ECO:0000256" key="1">
    <source>
        <dbReference type="ARBA" id="ARBA00001947"/>
    </source>
</evidence>
<dbReference type="CDD" id="cd08662">
    <property type="entry name" value="M13"/>
    <property type="match status" value="1"/>
</dbReference>
<gene>
    <name evidence="12" type="ORF">FF38_11935</name>
</gene>
<evidence type="ECO:0000256" key="7">
    <source>
        <dbReference type="ARBA" id="ARBA00022833"/>
    </source>
</evidence>
<accession>A0A0L0BYA0</accession>
<dbReference type="InterPro" id="IPR000718">
    <property type="entry name" value="Peptidase_M13"/>
</dbReference>
<evidence type="ECO:0000256" key="9">
    <source>
        <dbReference type="SAM" id="SignalP"/>
    </source>
</evidence>
<proteinExistence type="inferred from homology"/>
<dbReference type="AlphaFoldDB" id="A0A0L0BYA0"/>
<organism evidence="12 13">
    <name type="scientific">Lucilia cuprina</name>
    <name type="common">Green bottle fly</name>
    <name type="synonym">Australian sheep blowfly</name>
    <dbReference type="NCBI Taxonomy" id="7375"/>
    <lineage>
        <taxon>Eukaryota</taxon>
        <taxon>Metazoa</taxon>
        <taxon>Ecdysozoa</taxon>
        <taxon>Arthropoda</taxon>
        <taxon>Hexapoda</taxon>
        <taxon>Insecta</taxon>
        <taxon>Pterygota</taxon>
        <taxon>Neoptera</taxon>
        <taxon>Endopterygota</taxon>
        <taxon>Diptera</taxon>
        <taxon>Brachycera</taxon>
        <taxon>Muscomorpha</taxon>
        <taxon>Oestroidea</taxon>
        <taxon>Calliphoridae</taxon>
        <taxon>Luciliinae</taxon>
        <taxon>Lucilia</taxon>
    </lineage>
</organism>
<evidence type="ECO:0000256" key="8">
    <source>
        <dbReference type="ARBA" id="ARBA00023049"/>
    </source>
</evidence>
<dbReference type="OMA" id="RYFWGDQ"/>
<dbReference type="OrthoDB" id="6475849at2759"/>
<evidence type="ECO:0000259" key="10">
    <source>
        <dbReference type="Pfam" id="PF01431"/>
    </source>
</evidence>
<dbReference type="EMBL" id="JRES01001160">
    <property type="protein sequence ID" value="KNC25013.1"/>
    <property type="molecule type" value="Genomic_DNA"/>
</dbReference>
<keyword evidence="13" id="KW-1185">Reference proteome</keyword>
<feature type="chain" id="PRO_5005535337" description="Endothelin-converting enzyme 1" evidence="9">
    <location>
        <begin position="26"/>
        <end position="689"/>
    </location>
</feature>
<keyword evidence="9" id="KW-0732">Signal</keyword>
<name>A0A0L0BYA0_LUCCU</name>
<dbReference type="PANTHER" id="PTHR11733:SF238">
    <property type="entry name" value="FI07649P-RELATED"/>
    <property type="match status" value="1"/>
</dbReference>
<evidence type="ECO:0000256" key="4">
    <source>
        <dbReference type="ARBA" id="ARBA00022670"/>
    </source>
</evidence>
<dbReference type="GO" id="GO:0046872">
    <property type="term" value="F:metal ion binding"/>
    <property type="evidence" value="ECO:0007669"/>
    <property type="project" value="UniProtKB-KW"/>
</dbReference>
<evidence type="ECO:0000313" key="12">
    <source>
        <dbReference type="EMBL" id="KNC25013.1"/>
    </source>
</evidence>
<keyword evidence="4" id="KW-0645">Protease</keyword>
<dbReference type="PANTHER" id="PTHR11733">
    <property type="entry name" value="ZINC METALLOPROTEASE FAMILY M13 NEPRILYSIN-RELATED"/>
    <property type="match status" value="1"/>
</dbReference>
<dbReference type="InterPro" id="IPR008753">
    <property type="entry name" value="Peptidase_M13_N"/>
</dbReference>
<evidence type="ECO:0000259" key="11">
    <source>
        <dbReference type="Pfam" id="PF05649"/>
    </source>
</evidence>
<dbReference type="Gene3D" id="3.40.390.10">
    <property type="entry name" value="Collagenase (Catalytic Domain)"/>
    <property type="match status" value="1"/>
</dbReference>
<sequence>MNLKLINHYVYSGFLLICCCLSVKCEEDIFANPVAKQILKLSKAADIKAFMNQNVDPCDDFYTYACGSWHAINPAQYNRNINTDKFQSLTKGIEGRLKELLLKKKTGNGDVEDKIKDFFASCQNAYLDTTKYRSSLAKIYKEFGEFSALKTEDQLKNTSSEWWSTVAKIQHKFGRSIILSLYILDDLKDKSKTMPYIGPPEFEMTQGAFNMVHNIQEDRIRKYMKLYLNMTAEDAAVSAKNVMTFENNLTWGATDVRLGKSVEELLTLYNTTDLMEKYNDLFDVKQYLEIVLGTRDLPEQIYVYDESYLEGLYDVFNTTDDELVEDYILWLFLDEFIVDFTYSNMLPECIDKSKKYFGKFVDHAIYNQYRSKEAEAEIYELWDDIKSTLKHNFETEKYYWIAPKTRQEAVKKLNNMNLTINSYDSDNFVELFKNLDIDPANYVLNVKNILEHAESLRENKLEKKTEEDTQVLSFTPVYNILENQIKIPVALLQPRYIWDPIYPKAIQYGTLGYLIAHEMIHGFDDEGRNYDANGKAFNWWDEKSAYEFESRRKCFIEQYHNYTYDGKRLPKSGLQSENIADNGGVNIAYNAYERWLSKRKVVESDVEKNDTLPRLPFNNRQLFFVSFAQLWCEDILSVFRSSFANGDIHAPGIFRVIGSLSNSREFSWLFKCDKKTTSNMNPPKKCEIY</sequence>
<dbReference type="InterPro" id="IPR024079">
    <property type="entry name" value="MetalloPept_cat_dom_sf"/>
</dbReference>
<dbReference type="SUPFAM" id="SSF55486">
    <property type="entry name" value="Metalloproteases ('zincins'), catalytic domain"/>
    <property type="match status" value="1"/>
</dbReference>
<dbReference type="Pfam" id="PF01431">
    <property type="entry name" value="Peptidase_M13"/>
    <property type="match status" value="1"/>
</dbReference>
<dbReference type="GO" id="GO:0016485">
    <property type="term" value="P:protein processing"/>
    <property type="evidence" value="ECO:0007669"/>
    <property type="project" value="TreeGrafter"/>
</dbReference>
<dbReference type="Gene3D" id="1.10.1380.10">
    <property type="entry name" value="Neutral endopeptidase , domain2"/>
    <property type="match status" value="1"/>
</dbReference>
<comment type="cofactor">
    <cofactor evidence="1">
        <name>Zn(2+)</name>
        <dbReference type="ChEBI" id="CHEBI:29105"/>
    </cofactor>
</comment>
<evidence type="ECO:0000256" key="3">
    <source>
        <dbReference type="ARBA" id="ARBA00007357"/>
    </source>
</evidence>
<comment type="subcellular location">
    <subcellularLocation>
        <location evidence="2">Cell membrane</location>
        <topology evidence="2">Single-pass type II membrane protein</topology>
    </subcellularLocation>
</comment>
<dbReference type="PRINTS" id="PR00786">
    <property type="entry name" value="NEPRILYSIN"/>
</dbReference>
<comment type="caution">
    <text evidence="12">The sequence shown here is derived from an EMBL/GenBank/DDBJ whole genome shotgun (WGS) entry which is preliminary data.</text>
</comment>
<keyword evidence="5" id="KW-0479">Metal-binding</keyword>
<dbReference type="Pfam" id="PF05649">
    <property type="entry name" value="Peptidase_M13_N"/>
    <property type="match status" value="1"/>
</dbReference>
<keyword evidence="6" id="KW-0378">Hydrolase</keyword>
<feature type="domain" description="Peptidase M13 N-terminal" evidence="11">
    <location>
        <begin position="57"/>
        <end position="421"/>
    </location>
</feature>
<keyword evidence="7" id="KW-0862">Zinc</keyword>
<dbReference type="GO" id="GO:0004222">
    <property type="term" value="F:metalloendopeptidase activity"/>
    <property type="evidence" value="ECO:0007669"/>
    <property type="project" value="InterPro"/>
</dbReference>
<dbReference type="InterPro" id="IPR018497">
    <property type="entry name" value="Peptidase_M13_C"/>
</dbReference>
<dbReference type="PROSITE" id="PS51885">
    <property type="entry name" value="NEPRILYSIN"/>
    <property type="match status" value="1"/>
</dbReference>
<evidence type="ECO:0008006" key="14">
    <source>
        <dbReference type="Google" id="ProtNLM"/>
    </source>
</evidence>
<evidence type="ECO:0000256" key="5">
    <source>
        <dbReference type="ARBA" id="ARBA00022723"/>
    </source>
</evidence>
<feature type="signal peptide" evidence="9">
    <location>
        <begin position="1"/>
        <end position="25"/>
    </location>
</feature>
<dbReference type="InterPro" id="IPR042089">
    <property type="entry name" value="Peptidase_M13_dom_2"/>
</dbReference>
<evidence type="ECO:0000256" key="2">
    <source>
        <dbReference type="ARBA" id="ARBA00004401"/>
    </source>
</evidence>